<dbReference type="EMBL" id="BK016133">
    <property type="protein sequence ID" value="DAF97520.1"/>
    <property type="molecule type" value="Genomic_DNA"/>
</dbReference>
<organism evidence="1">
    <name type="scientific">Myoviridae sp. ctijX18</name>
    <dbReference type="NCBI Taxonomy" id="2825154"/>
    <lineage>
        <taxon>Viruses</taxon>
        <taxon>Duplodnaviria</taxon>
        <taxon>Heunggongvirae</taxon>
        <taxon>Uroviricota</taxon>
        <taxon>Caudoviricetes</taxon>
    </lineage>
</organism>
<evidence type="ECO:0000313" key="1">
    <source>
        <dbReference type="EMBL" id="DAF97520.1"/>
    </source>
</evidence>
<accession>A0A8S5USP2</accession>
<name>A0A8S5USP2_9CAUD</name>
<sequence>MKESIMDTNIEIIEPVELAAKLLKHVSINHNEGFTVVLENTLAGILFNLIKTKGTRFDLGNNTVTKDDEVHLMTQVMFENKDTYLLFENSILGFWNHFDFVRKGYTVHEYLLTEDKVTKLIRLTIKVKMEEYTHVYTFIIRPEYIKNLPLKDLKVI</sequence>
<protein>
    <submittedName>
        <fullName evidence="1">Uncharacterized protein</fullName>
    </submittedName>
</protein>
<proteinExistence type="predicted"/>
<reference evidence="1" key="1">
    <citation type="journal article" date="2021" name="Proc. Natl. Acad. Sci. U.S.A.">
        <title>A Catalog of Tens of Thousands of Viruses from Human Metagenomes Reveals Hidden Associations with Chronic Diseases.</title>
        <authorList>
            <person name="Tisza M.J."/>
            <person name="Buck C.B."/>
        </authorList>
    </citation>
    <scope>NUCLEOTIDE SEQUENCE</scope>
    <source>
        <strain evidence="1">CtijX18</strain>
    </source>
</reference>